<evidence type="ECO:0000313" key="2">
    <source>
        <dbReference type="EMBL" id="KZL71781.1"/>
    </source>
</evidence>
<feature type="domain" description="Heterokaryon incompatibility" evidence="1">
    <location>
        <begin position="52"/>
        <end position="221"/>
    </location>
</feature>
<dbReference type="PANTHER" id="PTHR24148:SF73">
    <property type="entry name" value="HET DOMAIN PROTEIN (AFU_ORTHOLOGUE AFUA_8G01020)"/>
    <property type="match status" value="1"/>
</dbReference>
<sequence>MAASSLRRRSYQYLPLSSATCTRLIDIAHQPGLKQRMTLVEADLGDPNRPAYHCLSYTWGSGIPQQETAAVESDEEKQTCWFVNYSPQDDKRHGARIPITPNLQEFLDEFRRRGLEDVHYLWIDALCINQDNLTERRDQVALMGRIYSSCERTIAWLGAEDVDSLACTKMFAKLGSIPEDQLECLTGKQISNKLGLTDADWFSLARFMNRDWWHRKWTLQETVLPKDIVFWCGRDEFCRSNLLHAIRNADIQLWKGVKVPDDPIRCRTAVPQRVLDSWFVWPYVLWYLTRKPEVRARIDSVAPNYARLRSSSDARDSVYSIISFLGDNIKENISVDYEKAPADVFTEYVRAANLDLFLYEIGGRACRHIPDLPSWVPDYSVPQKPVDWIHIGGNVLYHAGGEDLEATTKRIVVLPSGNPRILAVPGIFVDTIMQVGGRSGDTGTGRCFADALAVLDLLPWAEQDEDIIEAFWRTLLSDMQRGRHPDSETFGPSFSAFLAFYLAKWIFISKIDSDASKNLNKLIVSLSEKSRLGLLPSWKQLLDLAARFAARSDAEKPVLTEDEMEKLSPYLEFIREKFDERCFFITEHGRMGIGPDGLKAGTLICVIKGCKYPFLLDEGSAGRYKLLGPSYVRGIMFGESLQRQDFARVEIE</sequence>
<dbReference type="Pfam" id="PF06985">
    <property type="entry name" value="HET"/>
    <property type="match status" value="1"/>
</dbReference>
<reference evidence="2 3" key="1">
    <citation type="submission" date="2015-06" db="EMBL/GenBank/DDBJ databases">
        <title>Survival trade-offs in plant roots during colonization by closely related pathogenic and mutualistic fungi.</title>
        <authorList>
            <person name="Hacquard S."/>
            <person name="Kracher B."/>
            <person name="Hiruma K."/>
            <person name="Weinman A."/>
            <person name="Muench P."/>
            <person name="Garrido Oter R."/>
            <person name="Ver Loren van Themaat E."/>
            <person name="Dallerey J.-F."/>
            <person name="Damm U."/>
            <person name="Henrissat B."/>
            <person name="Lespinet O."/>
            <person name="Thon M."/>
            <person name="Kemen E."/>
            <person name="McHardy A.C."/>
            <person name="Schulze-Lefert P."/>
            <person name="O'Connell R.J."/>
        </authorList>
    </citation>
    <scope>NUCLEOTIDE SEQUENCE [LARGE SCALE GENOMIC DNA]</scope>
    <source>
        <strain evidence="2 3">MAFF 238704</strain>
    </source>
</reference>
<comment type="caution">
    <text evidence="2">The sequence shown here is derived from an EMBL/GenBank/DDBJ whole genome shotgun (WGS) entry which is preliminary data.</text>
</comment>
<dbReference type="STRING" id="1573173.A0A166TAA4"/>
<organism evidence="2 3">
    <name type="scientific">Colletotrichum incanum</name>
    <name type="common">Soybean anthracnose fungus</name>
    <dbReference type="NCBI Taxonomy" id="1573173"/>
    <lineage>
        <taxon>Eukaryota</taxon>
        <taxon>Fungi</taxon>
        <taxon>Dikarya</taxon>
        <taxon>Ascomycota</taxon>
        <taxon>Pezizomycotina</taxon>
        <taxon>Sordariomycetes</taxon>
        <taxon>Hypocreomycetidae</taxon>
        <taxon>Glomerellales</taxon>
        <taxon>Glomerellaceae</taxon>
        <taxon>Colletotrichum</taxon>
        <taxon>Colletotrichum spaethianum species complex</taxon>
    </lineage>
</organism>
<dbReference type="InterPro" id="IPR052895">
    <property type="entry name" value="HetReg/Transcr_Mod"/>
</dbReference>
<keyword evidence="3" id="KW-1185">Reference proteome</keyword>
<name>A0A166TAA4_COLIC</name>
<dbReference type="AlphaFoldDB" id="A0A166TAA4"/>
<dbReference type="Pfam" id="PF26639">
    <property type="entry name" value="Het-6_barrel"/>
    <property type="match status" value="1"/>
</dbReference>
<evidence type="ECO:0000259" key="1">
    <source>
        <dbReference type="Pfam" id="PF06985"/>
    </source>
</evidence>
<dbReference type="Proteomes" id="UP000076584">
    <property type="component" value="Unassembled WGS sequence"/>
</dbReference>
<dbReference type="EMBL" id="LFIW01002399">
    <property type="protein sequence ID" value="KZL71781.1"/>
    <property type="molecule type" value="Genomic_DNA"/>
</dbReference>
<gene>
    <name evidence="2" type="ORF">CI238_02460</name>
</gene>
<protein>
    <submittedName>
        <fullName evidence="2">Ankyrin and het domain protein</fullName>
    </submittedName>
</protein>
<proteinExistence type="predicted"/>
<dbReference type="InterPro" id="IPR010730">
    <property type="entry name" value="HET"/>
</dbReference>
<dbReference type="PANTHER" id="PTHR24148">
    <property type="entry name" value="ANKYRIN REPEAT DOMAIN-CONTAINING PROTEIN 39 HOMOLOG-RELATED"/>
    <property type="match status" value="1"/>
</dbReference>
<evidence type="ECO:0000313" key="3">
    <source>
        <dbReference type="Proteomes" id="UP000076584"/>
    </source>
</evidence>
<accession>A0A166TAA4</accession>